<feature type="compositionally biased region" description="Basic residues" evidence="1">
    <location>
        <begin position="51"/>
        <end position="64"/>
    </location>
</feature>
<accession>A0AAW0A905</accession>
<evidence type="ECO:0000256" key="1">
    <source>
        <dbReference type="SAM" id="MobiDB-lite"/>
    </source>
</evidence>
<feature type="compositionally biased region" description="Acidic residues" evidence="1">
    <location>
        <begin position="458"/>
        <end position="467"/>
    </location>
</feature>
<sequence>MAEGASTAGPSSNPSGSASVNDPGQQAGTKRTATERDRSVSPSSSSDNLPKAKKARKGGKKKVKAQQYQLKRDQIPTALKGTKDAGYLHGYILFGMVRSDSAPSRPSASAIATFEKRYTPNFLQELQQILRTTVLHSKAAKMVAMIREGAKREAGNGSQIAKDILEIKETFLLSTYTMVLAAGLEVWCPDVLGAPDSLYNQVHETVFFESFRSANISYAYRIKGPTTTGTNNPALIRDIYLSFTYSYMRRKAQIELRTPGKLADNADEGRSRNRRARLAEKRQAFALKDKFPDRVLQLVGDERCNSDDDSGTDDDHKVIYSINGKSLRSASATSFIHKLEDRRIADDQFTRGLKRSNLYERSRRRVPNAPESDLSIQIPKQAPIDCFDPERFNDFPAETRFRYAKYGVALPLLEHHKRTDWKTMSKAVFMEKYGNDVLKQYSIPSAEEMERQGNSGWEADEQVPMEE</sequence>
<name>A0AAW0A905_9AGAR</name>
<proteinExistence type="predicted"/>
<feature type="compositionally biased region" description="Low complexity" evidence="1">
    <location>
        <begin position="1"/>
        <end position="19"/>
    </location>
</feature>
<gene>
    <name evidence="2" type="ORF">R3P38DRAFT_2556842</name>
</gene>
<protein>
    <submittedName>
        <fullName evidence="2">Uncharacterized protein</fullName>
    </submittedName>
</protein>
<evidence type="ECO:0000313" key="3">
    <source>
        <dbReference type="Proteomes" id="UP001362999"/>
    </source>
</evidence>
<feature type="region of interest" description="Disordered" evidence="1">
    <location>
        <begin position="445"/>
        <end position="467"/>
    </location>
</feature>
<comment type="caution">
    <text evidence="2">The sequence shown here is derived from an EMBL/GenBank/DDBJ whole genome shotgun (WGS) entry which is preliminary data.</text>
</comment>
<dbReference type="Proteomes" id="UP001362999">
    <property type="component" value="Unassembled WGS sequence"/>
</dbReference>
<feature type="region of interest" description="Disordered" evidence="1">
    <location>
        <begin position="1"/>
        <end position="69"/>
    </location>
</feature>
<evidence type="ECO:0000313" key="2">
    <source>
        <dbReference type="EMBL" id="KAK7005409.1"/>
    </source>
</evidence>
<organism evidence="2 3">
    <name type="scientific">Favolaschia claudopus</name>
    <dbReference type="NCBI Taxonomy" id="2862362"/>
    <lineage>
        <taxon>Eukaryota</taxon>
        <taxon>Fungi</taxon>
        <taxon>Dikarya</taxon>
        <taxon>Basidiomycota</taxon>
        <taxon>Agaricomycotina</taxon>
        <taxon>Agaricomycetes</taxon>
        <taxon>Agaricomycetidae</taxon>
        <taxon>Agaricales</taxon>
        <taxon>Marasmiineae</taxon>
        <taxon>Mycenaceae</taxon>
        <taxon>Favolaschia</taxon>
    </lineage>
</organism>
<keyword evidence="3" id="KW-1185">Reference proteome</keyword>
<reference evidence="2 3" key="1">
    <citation type="journal article" date="2024" name="J Genomics">
        <title>Draft genome sequencing and assembly of Favolaschia claudopus CIRM-BRFM 2984 isolated from oak limbs.</title>
        <authorList>
            <person name="Navarro D."/>
            <person name="Drula E."/>
            <person name="Chaduli D."/>
            <person name="Cazenave R."/>
            <person name="Ahrendt S."/>
            <person name="Wang J."/>
            <person name="Lipzen A."/>
            <person name="Daum C."/>
            <person name="Barry K."/>
            <person name="Grigoriev I.V."/>
            <person name="Favel A."/>
            <person name="Rosso M.N."/>
            <person name="Martin F."/>
        </authorList>
    </citation>
    <scope>NUCLEOTIDE SEQUENCE [LARGE SCALE GENOMIC DNA]</scope>
    <source>
        <strain evidence="2 3">CIRM-BRFM 2984</strain>
    </source>
</reference>
<feature type="compositionally biased region" description="Polar residues" evidence="1">
    <location>
        <begin position="20"/>
        <end position="31"/>
    </location>
</feature>
<dbReference type="AlphaFoldDB" id="A0AAW0A905"/>
<dbReference type="EMBL" id="JAWWNJ010000078">
    <property type="protein sequence ID" value="KAK7005409.1"/>
    <property type="molecule type" value="Genomic_DNA"/>
</dbReference>